<comment type="function">
    <text evidence="13 14">F(1)F(0) ATP synthase produces ATP from ADP in the presence of a proton or sodium gradient. F-type ATPases consist of two structural domains, F(1) containing the extramembraneous catalytic core and F(0) containing the membrane proton channel, linked together by a central stalk and a peripheral stalk. During catalysis, ATP synthesis in the catalytic domain of F(1) is coupled via a rotary mechanism of the central stalk subunits to proton translocation.</text>
</comment>
<keyword evidence="10 14" id="KW-0446">Lipid-binding</keyword>
<comment type="subcellular location">
    <subcellularLocation>
        <location evidence="14">Cell membrane</location>
        <topology evidence="14">Multi-pass membrane protein</topology>
    </subcellularLocation>
    <subcellularLocation>
        <location evidence="1">Membrane</location>
        <topology evidence="1">Multi-pass membrane protein</topology>
    </subcellularLocation>
</comment>
<keyword evidence="12 14" id="KW-0066">ATP synthesis</keyword>
<keyword evidence="11 14" id="KW-0472">Membrane</keyword>
<feature type="transmembrane region" description="Helical" evidence="14">
    <location>
        <begin position="6"/>
        <end position="24"/>
    </location>
</feature>
<dbReference type="RefSeq" id="WP_055912908.1">
    <property type="nucleotide sequence ID" value="NZ_FNCH01000004.1"/>
</dbReference>
<dbReference type="InterPro" id="IPR000454">
    <property type="entry name" value="ATP_synth_F0_csu"/>
</dbReference>
<evidence type="ECO:0000256" key="12">
    <source>
        <dbReference type="ARBA" id="ARBA00023310"/>
    </source>
</evidence>
<feature type="transmembrane region" description="Helical" evidence="14">
    <location>
        <begin position="45"/>
        <end position="66"/>
    </location>
</feature>
<dbReference type="PANTHER" id="PTHR10031">
    <property type="entry name" value="ATP SYNTHASE LIPID-BINDING PROTEIN, MITOCHONDRIAL"/>
    <property type="match status" value="1"/>
</dbReference>
<evidence type="ECO:0000256" key="2">
    <source>
        <dbReference type="ARBA" id="ARBA00006704"/>
    </source>
</evidence>
<dbReference type="InterPro" id="IPR002379">
    <property type="entry name" value="ATPase_proteolipid_c-like_dom"/>
</dbReference>
<evidence type="ECO:0000259" key="15">
    <source>
        <dbReference type="Pfam" id="PF00137"/>
    </source>
</evidence>
<dbReference type="GO" id="GO:0033177">
    <property type="term" value="C:proton-transporting two-sector ATPase complex, proton-transporting domain"/>
    <property type="evidence" value="ECO:0007669"/>
    <property type="project" value="InterPro"/>
</dbReference>
<keyword evidence="6 14" id="KW-0812">Transmembrane</keyword>
<comment type="function">
    <text evidence="14">Key component of the F(0) channel; it plays a direct role in translocation across the membrane. A homomeric c-ring of between 10-14 subunits forms the central stalk rotor element with the F(1) delta and epsilon subunits.</text>
</comment>
<dbReference type="Proteomes" id="UP000199643">
    <property type="component" value="Unassembled WGS sequence"/>
</dbReference>
<evidence type="ECO:0000256" key="6">
    <source>
        <dbReference type="ARBA" id="ARBA00022692"/>
    </source>
</evidence>
<keyword evidence="9 14" id="KW-0406">Ion transport</keyword>
<evidence type="ECO:0000256" key="14">
    <source>
        <dbReference type="HAMAP-Rule" id="MF_01396"/>
    </source>
</evidence>
<evidence type="ECO:0000256" key="3">
    <source>
        <dbReference type="ARBA" id="ARBA00022448"/>
    </source>
</evidence>
<proteinExistence type="inferred from homology"/>
<dbReference type="STRING" id="405671.SAMN05421827_104210"/>
<reference evidence="17" key="1">
    <citation type="submission" date="2016-10" db="EMBL/GenBank/DDBJ databases">
        <authorList>
            <person name="Varghese N."/>
            <person name="Submissions S."/>
        </authorList>
    </citation>
    <scope>NUCLEOTIDE SEQUENCE [LARGE SCALE GENOMIC DNA]</scope>
    <source>
        <strain evidence="17">DSM 17933</strain>
    </source>
</reference>
<evidence type="ECO:0000256" key="13">
    <source>
        <dbReference type="ARBA" id="ARBA00025198"/>
    </source>
</evidence>
<name>A0A1G7SL88_9SPHI</name>
<organism evidence="16 17">
    <name type="scientific">Pedobacter terrae</name>
    <dbReference type="NCBI Taxonomy" id="405671"/>
    <lineage>
        <taxon>Bacteria</taxon>
        <taxon>Pseudomonadati</taxon>
        <taxon>Bacteroidota</taxon>
        <taxon>Sphingobacteriia</taxon>
        <taxon>Sphingobacteriales</taxon>
        <taxon>Sphingobacteriaceae</taxon>
        <taxon>Pedobacter</taxon>
    </lineage>
</organism>
<evidence type="ECO:0000256" key="7">
    <source>
        <dbReference type="ARBA" id="ARBA00022781"/>
    </source>
</evidence>
<gene>
    <name evidence="14" type="primary">atpE</name>
    <name evidence="16" type="ORF">SAMN05421827_104210</name>
</gene>
<dbReference type="GO" id="GO:0045259">
    <property type="term" value="C:proton-transporting ATP synthase complex"/>
    <property type="evidence" value="ECO:0007669"/>
    <property type="project" value="UniProtKB-KW"/>
</dbReference>
<sequence>MVGSIAAIGAGLAVIGAGIGIGQVGGKAMEGIARQPEAASKIQTAMIIAAALIEGVALFGVVVALLGNSLK</sequence>
<dbReference type="Pfam" id="PF00137">
    <property type="entry name" value="ATP-synt_C"/>
    <property type="match status" value="1"/>
</dbReference>
<evidence type="ECO:0000256" key="10">
    <source>
        <dbReference type="ARBA" id="ARBA00023121"/>
    </source>
</evidence>
<evidence type="ECO:0000313" key="16">
    <source>
        <dbReference type="EMBL" id="SDG23199.1"/>
    </source>
</evidence>
<dbReference type="GO" id="GO:0008289">
    <property type="term" value="F:lipid binding"/>
    <property type="evidence" value="ECO:0007669"/>
    <property type="project" value="UniProtKB-KW"/>
</dbReference>
<dbReference type="HAMAP" id="MF_01396">
    <property type="entry name" value="ATP_synth_c_bact"/>
    <property type="match status" value="1"/>
</dbReference>
<keyword evidence="17" id="KW-1185">Reference proteome</keyword>
<evidence type="ECO:0000256" key="4">
    <source>
        <dbReference type="ARBA" id="ARBA00022475"/>
    </source>
</evidence>
<dbReference type="FunFam" id="1.20.20.10:FF:000004">
    <property type="entry name" value="ATP synthase subunit c"/>
    <property type="match status" value="1"/>
</dbReference>
<dbReference type="PRINTS" id="PR00124">
    <property type="entry name" value="ATPASEC"/>
</dbReference>
<dbReference type="SUPFAM" id="SSF81333">
    <property type="entry name" value="F1F0 ATP synthase subunit C"/>
    <property type="match status" value="1"/>
</dbReference>
<evidence type="ECO:0000256" key="11">
    <source>
        <dbReference type="ARBA" id="ARBA00023136"/>
    </source>
</evidence>
<accession>A0A1G7SL88</accession>
<evidence type="ECO:0000256" key="5">
    <source>
        <dbReference type="ARBA" id="ARBA00022547"/>
    </source>
</evidence>
<dbReference type="InterPro" id="IPR005953">
    <property type="entry name" value="ATP_synth_csu_bac/chlpt"/>
</dbReference>
<dbReference type="GO" id="GO:0046933">
    <property type="term" value="F:proton-transporting ATP synthase activity, rotational mechanism"/>
    <property type="evidence" value="ECO:0007669"/>
    <property type="project" value="UniProtKB-UniRule"/>
</dbReference>
<comment type="similarity">
    <text evidence="2 14">Belongs to the ATPase C chain family.</text>
</comment>
<dbReference type="PANTHER" id="PTHR10031:SF0">
    <property type="entry name" value="ATPASE PROTEIN 9"/>
    <property type="match status" value="1"/>
</dbReference>
<dbReference type="PROSITE" id="PS00605">
    <property type="entry name" value="ATPASE_C"/>
    <property type="match status" value="1"/>
</dbReference>
<keyword evidence="5 14" id="KW-0138">CF(0)</keyword>
<dbReference type="NCBIfam" id="TIGR01260">
    <property type="entry name" value="ATP_synt_c"/>
    <property type="match status" value="1"/>
</dbReference>
<dbReference type="InterPro" id="IPR035921">
    <property type="entry name" value="F/V-ATP_Csub_sf"/>
</dbReference>
<evidence type="ECO:0000256" key="1">
    <source>
        <dbReference type="ARBA" id="ARBA00004141"/>
    </source>
</evidence>
<feature type="site" description="Reversibly protonated during proton transport" evidence="14">
    <location>
        <position position="54"/>
    </location>
</feature>
<dbReference type="Gene3D" id="1.20.20.10">
    <property type="entry name" value="F1F0 ATP synthase subunit C"/>
    <property type="match status" value="1"/>
</dbReference>
<keyword evidence="4 14" id="KW-1003">Cell membrane</keyword>
<dbReference type="InterPro" id="IPR038662">
    <property type="entry name" value="ATP_synth_F0_csu_sf"/>
</dbReference>
<protein>
    <recommendedName>
        <fullName evidence="14">ATP synthase subunit c</fullName>
    </recommendedName>
    <alternativeName>
        <fullName evidence="14">ATP synthase F(0) sector subunit c</fullName>
    </alternativeName>
    <alternativeName>
        <fullName evidence="14">F-type ATPase subunit c</fullName>
        <shortName evidence="14">F-ATPase subunit c</shortName>
    </alternativeName>
    <alternativeName>
        <fullName evidence="14">Lipid-binding protein</fullName>
    </alternativeName>
</protein>
<dbReference type="AlphaFoldDB" id="A0A1G7SL88"/>
<keyword evidence="8 14" id="KW-1133">Transmembrane helix</keyword>
<keyword evidence="7 14" id="KW-0375">Hydrogen ion transport</keyword>
<evidence type="ECO:0000256" key="9">
    <source>
        <dbReference type="ARBA" id="ARBA00023065"/>
    </source>
</evidence>
<dbReference type="InterPro" id="IPR020537">
    <property type="entry name" value="ATP_synth_F0_csu_DDCD_BS"/>
</dbReference>
<dbReference type="EMBL" id="FNCH01000004">
    <property type="protein sequence ID" value="SDG23199.1"/>
    <property type="molecule type" value="Genomic_DNA"/>
</dbReference>
<evidence type="ECO:0000256" key="8">
    <source>
        <dbReference type="ARBA" id="ARBA00022989"/>
    </source>
</evidence>
<keyword evidence="3 14" id="KW-0813">Transport</keyword>
<dbReference type="GO" id="GO:0005886">
    <property type="term" value="C:plasma membrane"/>
    <property type="evidence" value="ECO:0007669"/>
    <property type="project" value="UniProtKB-SubCell"/>
</dbReference>
<dbReference type="CDD" id="cd18121">
    <property type="entry name" value="ATP-synt_Fo_c"/>
    <property type="match status" value="1"/>
</dbReference>
<feature type="domain" description="V-ATPase proteolipid subunit C-like" evidence="15">
    <location>
        <begin position="6"/>
        <end position="66"/>
    </location>
</feature>
<evidence type="ECO:0000313" key="17">
    <source>
        <dbReference type="Proteomes" id="UP000199643"/>
    </source>
</evidence>